<reference evidence="1 2" key="1">
    <citation type="submission" date="2015-04" db="EMBL/GenBank/DDBJ databases">
        <title>Taxonomic description and genome sequence of Bacillus campisalis sp. nov., a novel member of the genus Bacillus isolated from solar saltern.</title>
        <authorList>
            <person name="Mathan Kumar R."/>
            <person name="Kaur G."/>
            <person name="Kumar A."/>
            <person name="Singh N.K."/>
            <person name="Kaur N."/>
            <person name="Kumar N."/>
            <person name="Mayilraj S."/>
        </authorList>
    </citation>
    <scope>NUCLEOTIDE SEQUENCE [LARGE SCALE GENOMIC DNA]</scope>
    <source>
        <strain evidence="1 2">SA2-6</strain>
    </source>
</reference>
<dbReference type="PROSITE" id="PS51257">
    <property type="entry name" value="PROKAR_LIPOPROTEIN"/>
    <property type="match status" value="1"/>
</dbReference>
<evidence type="ECO:0000313" key="1">
    <source>
        <dbReference type="EMBL" id="KKK36775.1"/>
    </source>
</evidence>
<dbReference type="EMBL" id="LAYY01000023">
    <property type="protein sequence ID" value="KKK36775.1"/>
    <property type="molecule type" value="Genomic_DNA"/>
</dbReference>
<dbReference type="Proteomes" id="UP000034166">
    <property type="component" value="Unassembled WGS sequence"/>
</dbReference>
<organism evidence="1 2">
    <name type="scientific">Mesobacillus campisalis</name>
    <dbReference type="NCBI Taxonomy" id="1408103"/>
    <lineage>
        <taxon>Bacteria</taxon>
        <taxon>Bacillati</taxon>
        <taxon>Bacillota</taxon>
        <taxon>Bacilli</taxon>
        <taxon>Bacillales</taxon>
        <taxon>Bacillaceae</taxon>
        <taxon>Mesobacillus</taxon>
    </lineage>
</organism>
<keyword evidence="2" id="KW-1185">Reference proteome</keyword>
<gene>
    <name evidence="1" type="ORF">WQ57_17600</name>
</gene>
<dbReference type="RefSeq" id="WP_046525073.1">
    <property type="nucleotide sequence ID" value="NZ_LAYY01000023.1"/>
</dbReference>
<comment type="caution">
    <text evidence="1">The sequence shown here is derived from an EMBL/GenBank/DDBJ whole genome shotgun (WGS) entry which is preliminary data.</text>
</comment>
<dbReference type="OrthoDB" id="2932642at2"/>
<accession>A0A0M2SVV9</accession>
<evidence type="ECO:0000313" key="2">
    <source>
        <dbReference type="Proteomes" id="UP000034166"/>
    </source>
</evidence>
<evidence type="ECO:0008006" key="3">
    <source>
        <dbReference type="Google" id="ProtNLM"/>
    </source>
</evidence>
<proteinExistence type="predicted"/>
<dbReference type="PATRIC" id="fig|1408103.3.peg.3907"/>
<dbReference type="AlphaFoldDB" id="A0A0M2SVV9"/>
<protein>
    <recommendedName>
        <fullName evidence="3">Lipoprotein</fullName>
    </recommendedName>
</protein>
<name>A0A0M2SVV9_9BACI</name>
<sequence>MKKILLPIMSAVLLAACSGQENTDTANPEEASAPPEFETDGMTLKQLEETLHPGTDLDTYGMEVQALVQQGRINIQEKVQLSDDGKSHADIIAAKDGFLAVVNDGNQVTHTEKFDTADAARTYLDQEH</sequence>